<dbReference type="EMBL" id="JACGWJ010000012">
    <property type="protein sequence ID" value="KAL0386039.1"/>
    <property type="molecule type" value="Genomic_DNA"/>
</dbReference>
<name>A0AAW2S0U4_SESRA</name>
<evidence type="ECO:0000313" key="1">
    <source>
        <dbReference type="EMBL" id="KAL0386039.1"/>
    </source>
</evidence>
<accession>A0AAW2S0U4</accession>
<dbReference type="InterPro" id="IPR052343">
    <property type="entry name" value="Retrotransposon-Effector_Assoc"/>
</dbReference>
<sequence length="258" mass="29623">MFQRWMLQRRCRNGGRRFQRGSGPSPARPRLLHGYRRLIGLTRVRLLFSIIHLMLCLRLISVQSPLRVLLAALRWKLMISATVWNVQGLNHIDHQVSLRNLISENSLYIVGLLETRVATSNFVRVQRGLLPRWNWFVDYAGPGSRIWLAWDNDFVGVDVLDVDVQHVHCRVEIRGECHFALVDPKVQQPTLVAEFRPISCCNVLYKGITKIIVQRMRGLLGSIVPASQNAFVPGRPIGDNILLAQELFTGYNRQHLHP</sequence>
<dbReference type="PANTHER" id="PTHR46890:SF48">
    <property type="entry name" value="RNA-DIRECTED DNA POLYMERASE"/>
    <property type="match status" value="1"/>
</dbReference>
<comment type="caution">
    <text evidence="1">The sequence shown here is derived from an EMBL/GenBank/DDBJ whole genome shotgun (WGS) entry which is preliminary data.</text>
</comment>
<dbReference type="InterPro" id="IPR036691">
    <property type="entry name" value="Endo/exonu/phosph_ase_sf"/>
</dbReference>
<evidence type="ECO:0008006" key="2">
    <source>
        <dbReference type="Google" id="ProtNLM"/>
    </source>
</evidence>
<dbReference type="SUPFAM" id="SSF56219">
    <property type="entry name" value="DNase I-like"/>
    <property type="match status" value="1"/>
</dbReference>
<gene>
    <name evidence="1" type="ORF">Sradi_2998200</name>
</gene>
<dbReference type="AlphaFoldDB" id="A0AAW2S0U4"/>
<proteinExistence type="predicted"/>
<reference evidence="1" key="2">
    <citation type="journal article" date="2024" name="Plant">
        <title>Genomic evolution and insights into agronomic trait innovations of Sesamum species.</title>
        <authorList>
            <person name="Miao H."/>
            <person name="Wang L."/>
            <person name="Qu L."/>
            <person name="Liu H."/>
            <person name="Sun Y."/>
            <person name="Le M."/>
            <person name="Wang Q."/>
            <person name="Wei S."/>
            <person name="Zheng Y."/>
            <person name="Lin W."/>
            <person name="Duan Y."/>
            <person name="Cao H."/>
            <person name="Xiong S."/>
            <person name="Wang X."/>
            <person name="Wei L."/>
            <person name="Li C."/>
            <person name="Ma Q."/>
            <person name="Ju M."/>
            <person name="Zhao R."/>
            <person name="Li G."/>
            <person name="Mu C."/>
            <person name="Tian Q."/>
            <person name="Mei H."/>
            <person name="Zhang T."/>
            <person name="Gao T."/>
            <person name="Zhang H."/>
        </authorList>
    </citation>
    <scope>NUCLEOTIDE SEQUENCE</scope>
    <source>
        <strain evidence="1">G02</strain>
    </source>
</reference>
<organism evidence="1">
    <name type="scientific">Sesamum radiatum</name>
    <name type="common">Black benniseed</name>
    <dbReference type="NCBI Taxonomy" id="300843"/>
    <lineage>
        <taxon>Eukaryota</taxon>
        <taxon>Viridiplantae</taxon>
        <taxon>Streptophyta</taxon>
        <taxon>Embryophyta</taxon>
        <taxon>Tracheophyta</taxon>
        <taxon>Spermatophyta</taxon>
        <taxon>Magnoliopsida</taxon>
        <taxon>eudicotyledons</taxon>
        <taxon>Gunneridae</taxon>
        <taxon>Pentapetalae</taxon>
        <taxon>asterids</taxon>
        <taxon>lamiids</taxon>
        <taxon>Lamiales</taxon>
        <taxon>Pedaliaceae</taxon>
        <taxon>Sesamum</taxon>
    </lineage>
</organism>
<dbReference type="PANTHER" id="PTHR46890">
    <property type="entry name" value="NON-LTR RETROLELEMENT REVERSE TRANSCRIPTASE-LIKE PROTEIN-RELATED"/>
    <property type="match status" value="1"/>
</dbReference>
<reference evidence="1" key="1">
    <citation type="submission" date="2020-06" db="EMBL/GenBank/DDBJ databases">
        <authorList>
            <person name="Li T."/>
            <person name="Hu X."/>
            <person name="Zhang T."/>
            <person name="Song X."/>
            <person name="Zhang H."/>
            <person name="Dai N."/>
            <person name="Sheng W."/>
            <person name="Hou X."/>
            <person name="Wei L."/>
        </authorList>
    </citation>
    <scope>NUCLEOTIDE SEQUENCE</scope>
    <source>
        <strain evidence="1">G02</strain>
        <tissue evidence="1">Leaf</tissue>
    </source>
</reference>
<protein>
    <recommendedName>
        <fullName evidence="2">Reverse transcriptase domain-containing protein</fullName>
    </recommendedName>
</protein>